<protein>
    <submittedName>
        <fullName evidence="1">Uncharacterized protein</fullName>
    </submittedName>
</protein>
<evidence type="ECO:0000313" key="2">
    <source>
        <dbReference type="Proteomes" id="UP001281761"/>
    </source>
</evidence>
<proteinExistence type="predicted"/>
<comment type="caution">
    <text evidence="1">The sequence shown here is derived from an EMBL/GenBank/DDBJ whole genome shotgun (WGS) entry which is preliminary data.</text>
</comment>
<keyword evidence="2" id="KW-1185">Reference proteome</keyword>
<dbReference type="Proteomes" id="UP001281761">
    <property type="component" value="Unassembled WGS sequence"/>
</dbReference>
<reference evidence="1 2" key="1">
    <citation type="journal article" date="2022" name="bioRxiv">
        <title>Genomics of Preaxostyla Flagellates Illuminates Evolutionary Transitions and the Path Towards Mitochondrial Loss.</title>
        <authorList>
            <person name="Novak L.V.F."/>
            <person name="Treitli S.C."/>
            <person name="Pyrih J."/>
            <person name="Halakuc P."/>
            <person name="Pipaliya S.V."/>
            <person name="Vacek V."/>
            <person name="Brzon O."/>
            <person name="Soukal P."/>
            <person name="Eme L."/>
            <person name="Dacks J.B."/>
            <person name="Karnkowska A."/>
            <person name="Elias M."/>
            <person name="Hampl V."/>
        </authorList>
    </citation>
    <scope>NUCLEOTIDE SEQUENCE [LARGE SCALE GENOMIC DNA]</scope>
    <source>
        <strain evidence="1">NAU3</strain>
        <tissue evidence="1">Gut</tissue>
    </source>
</reference>
<evidence type="ECO:0000313" key="1">
    <source>
        <dbReference type="EMBL" id="KAK2962346.1"/>
    </source>
</evidence>
<organism evidence="1 2">
    <name type="scientific">Blattamonas nauphoetae</name>
    <dbReference type="NCBI Taxonomy" id="2049346"/>
    <lineage>
        <taxon>Eukaryota</taxon>
        <taxon>Metamonada</taxon>
        <taxon>Preaxostyla</taxon>
        <taxon>Oxymonadida</taxon>
        <taxon>Blattamonas</taxon>
    </lineage>
</organism>
<sequence length="581" mass="65791">MALIENTEGFEIVTVILQANMIDKLLKIMAVYHILDPSVSVAVVSRIMVPDFLWKSLSLISPVDDALALNVLNVLYNSAVAGNDYCAFEVGCDVTAHLLRYLHACQPLSVVRNEKSCCGRLELEESRKQTIATCLLLLTALIKVSFPNTLKKEVVAACVPYFLSGNKNVKLLALKYARHFVLKSEMGYFLQFSLQNNQMDAPDTTRIPVLSYLVDLLREKQIDYEQNVRVLHVFRRVCADIRYQIGHQKGTAQPEPSRLRIVEGEVMAIFRNCLKTIGTILAIFGELTYKSEELEQTVIDTGIYLQLGRLLDWSVTATNEGTPPPTMSTEEDYEYFRAAVETDSQLKEPFCLLEPLQTAFRQHNLWPPLAYRDSIQKFVLHDTVDHTLLYKDVLELKNAQESLMKNVLFIVGNALGGTPAHVQIVLSSLLPNHPAIETTRKVIDCLQTFFYRLPLKLRKGMMRCIYLLSDLPPEHQLVLVESKLLRLAWNHRFVLNCDAAKYLVHSFKRLLSQNDESSPAVATVLLKQIEKESFAVELDEMCNHESPAIRACYRRLRTFLGTIPKQCLIAVPSMPNCPSST</sequence>
<dbReference type="EMBL" id="JARBJD010000011">
    <property type="protein sequence ID" value="KAK2962346.1"/>
    <property type="molecule type" value="Genomic_DNA"/>
</dbReference>
<gene>
    <name evidence="1" type="ORF">BLNAU_2589</name>
</gene>
<name>A0ABQ9YFD6_9EUKA</name>
<accession>A0ABQ9YFD6</accession>